<dbReference type="AlphaFoldDB" id="A0A0X8JN18"/>
<protein>
    <recommendedName>
        <fullName evidence="3">Macrocin O-methyltransferase</fullName>
    </recommendedName>
</protein>
<name>A0A0X8JN18_9BACT</name>
<dbReference type="RefSeq" id="WP_066601861.1">
    <property type="nucleotide sequence ID" value="NZ_CP014230.1"/>
</dbReference>
<keyword evidence="2" id="KW-1185">Reference proteome</keyword>
<dbReference type="PANTHER" id="PTHR40036">
    <property type="entry name" value="MACROCIN O-METHYLTRANSFERASE"/>
    <property type="match status" value="1"/>
</dbReference>
<dbReference type="EMBL" id="CP014230">
    <property type="protein sequence ID" value="AMD91770.1"/>
    <property type="molecule type" value="Genomic_DNA"/>
</dbReference>
<dbReference type="Gene3D" id="3.40.50.150">
    <property type="entry name" value="Vaccinia Virus protein VP39"/>
    <property type="match status" value="1"/>
</dbReference>
<gene>
    <name evidence="1" type="ORF">AXF15_00645</name>
</gene>
<evidence type="ECO:0000313" key="2">
    <source>
        <dbReference type="Proteomes" id="UP000063964"/>
    </source>
</evidence>
<proteinExistence type="predicted"/>
<dbReference type="STRING" id="888061.AXF15_00645"/>
<dbReference type="Proteomes" id="UP000063964">
    <property type="component" value="Chromosome"/>
</dbReference>
<accession>A0A0X8JN18</accession>
<reference evidence="2" key="1">
    <citation type="submission" date="2016-02" db="EMBL/GenBank/DDBJ databases">
        <authorList>
            <person name="Holder M.E."/>
            <person name="Ajami N.J."/>
            <person name="Petrosino J.F."/>
        </authorList>
    </citation>
    <scope>NUCLEOTIDE SEQUENCE [LARGE SCALE GENOMIC DNA]</scope>
    <source>
        <strain evidence="2">DSM 12838</strain>
    </source>
</reference>
<evidence type="ECO:0000313" key="1">
    <source>
        <dbReference type="EMBL" id="AMD91770.1"/>
    </source>
</evidence>
<dbReference type="OrthoDB" id="9811332at2"/>
<dbReference type="InterPro" id="IPR029063">
    <property type="entry name" value="SAM-dependent_MTases_sf"/>
</dbReference>
<dbReference type="InterPro" id="IPR008884">
    <property type="entry name" value="TylF_MeTrfase"/>
</dbReference>
<dbReference type="Pfam" id="PF05711">
    <property type="entry name" value="TylF"/>
    <property type="match status" value="1"/>
</dbReference>
<dbReference type="PANTHER" id="PTHR40036:SF1">
    <property type="entry name" value="MACROCIN O-METHYLTRANSFERASE"/>
    <property type="match status" value="1"/>
</dbReference>
<sequence length="638" mass="71584">MPYSPLPQATLLPQLRKTILPVLKRLPQIKEQQLDGEPSYYGASWQIARQLGMSAPLPSGASWVHGWVHNPLVNLLLVSARLTRQSANLTGTEEQAVYLRERGYAAHAVGVPILYAPPSGVTRMPGSMLVMPMHSTSHVAHGHDHPDFLPALAELHKEFDITAACVSGMCVQQGLWTGLFESLDIPWVTGAWIFDRNALARMRVIFESFEYIATNFFGSHIAYAAWCGCKIRFFGDMYVAEKQTLLKEPFYAEHPELIDIVLEHNQLEVLRKRFPFLFNNQDATHKEWGAQVLGLEHKKNPEEMARLLGWINSKADMPQETKRRHVLDPERVLIMARRALEQRDFADALRLASSVKGSGAVLENADSIRAQAFLGQQNPHAAYEALKEELRLFPHNRDAQDALDKLQAALFPEVRPHDEFSEILARIRPYTMVGTERLASLYRLAKIVCLEDVPGNFVECGVAAGGSSALLAWVIRKYSRRERLLYAFDSFAGMPEPTAHDTHQSIPADATGWGTGTCAAPESSLLEICAKLEVQDMVRPVKGLFCDTLPERRAEIGTIALLHMDGDWYESTRDILENLYTSLPAKAPIQVDDYGYWQGCRQAVHEFEGRQGLRFDLQPIDGIGVWFRKPSLGPETGE</sequence>
<evidence type="ECO:0008006" key="3">
    <source>
        <dbReference type="Google" id="ProtNLM"/>
    </source>
</evidence>
<dbReference type="KEGG" id="doa:AXF15_00645"/>
<organism evidence="1 2">
    <name type="scientific">Desulfomicrobium orale DSM 12838</name>
    <dbReference type="NCBI Taxonomy" id="888061"/>
    <lineage>
        <taxon>Bacteria</taxon>
        <taxon>Pseudomonadati</taxon>
        <taxon>Thermodesulfobacteriota</taxon>
        <taxon>Desulfovibrionia</taxon>
        <taxon>Desulfovibrionales</taxon>
        <taxon>Desulfomicrobiaceae</taxon>
        <taxon>Desulfomicrobium</taxon>
    </lineage>
</organism>